<dbReference type="Gene3D" id="3.30.565.10">
    <property type="entry name" value="Histidine kinase-like ATPase, C-terminal domain"/>
    <property type="match status" value="1"/>
</dbReference>
<keyword evidence="6 11" id="KW-0812">Transmembrane</keyword>
<dbReference type="SMART" id="SM00388">
    <property type="entry name" value="HisKA"/>
    <property type="match status" value="1"/>
</dbReference>
<comment type="subcellular location">
    <subcellularLocation>
        <location evidence="2">Cell membrane</location>
    </subcellularLocation>
</comment>
<dbReference type="Proteomes" id="UP001589710">
    <property type="component" value="Unassembled WGS sequence"/>
</dbReference>
<feature type="transmembrane region" description="Helical" evidence="11">
    <location>
        <begin position="141"/>
        <end position="163"/>
    </location>
</feature>
<evidence type="ECO:0000256" key="9">
    <source>
        <dbReference type="ARBA" id="ARBA00023012"/>
    </source>
</evidence>
<keyword evidence="4" id="KW-0597">Phosphoprotein</keyword>
<dbReference type="CDD" id="cd00082">
    <property type="entry name" value="HisKA"/>
    <property type="match status" value="1"/>
</dbReference>
<dbReference type="Pfam" id="PF02518">
    <property type="entry name" value="HATPase_c"/>
    <property type="match status" value="1"/>
</dbReference>
<name>A0ABV5RDX8_9ACTN</name>
<dbReference type="SMART" id="SM00387">
    <property type="entry name" value="HATPase_c"/>
    <property type="match status" value="1"/>
</dbReference>
<dbReference type="PANTHER" id="PTHR45436">
    <property type="entry name" value="SENSOR HISTIDINE KINASE YKOH"/>
    <property type="match status" value="1"/>
</dbReference>
<evidence type="ECO:0000313" key="14">
    <source>
        <dbReference type="EMBL" id="MFB9575526.1"/>
    </source>
</evidence>
<evidence type="ECO:0000256" key="2">
    <source>
        <dbReference type="ARBA" id="ARBA00004236"/>
    </source>
</evidence>
<evidence type="ECO:0000313" key="15">
    <source>
        <dbReference type="Proteomes" id="UP001589710"/>
    </source>
</evidence>
<evidence type="ECO:0000259" key="12">
    <source>
        <dbReference type="PROSITE" id="PS50109"/>
    </source>
</evidence>
<evidence type="ECO:0000256" key="6">
    <source>
        <dbReference type="ARBA" id="ARBA00022692"/>
    </source>
</evidence>
<dbReference type="SUPFAM" id="SSF55874">
    <property type="entry name" value="ATPase domain of HSP90 chaperone/DNA topoisomerase II/histidine kinase"/>
    <property type="match status" value="1"/>
</dbReference>
<dbReference type="GO" id="GO:0016301">
    <property type="term" value="F:kinase activity"/>
    <property type="evidence" value="ECO:0007669"/>
    <property type="project" value="UniProtKB-KW"/>
</dbReference>
<keyword evidence="15" id="KW-1185">Reference proteome</keyword>
<comment type="catalytic activity">
    <reaction evidence="1">
        <text>ATP + protein L-histidine = ADP + protein N-phospho-L-histidine.</text>
        <dbReference type="EC" id="2.7.13.3"/>
    </reaction>
</comment>
<evidence type="ECO:0000256" key="7">
    <source>
        <dbReference type="ARBA" id="ARBA00022777"/>
    </source>
</evidence>
<evidence type="ECO:0000256" key="10">
    <source>
        <dbReference type="ARBA" id="ARBA00023136"/>
    </source>
</evidence>
<dbReference type="PROSITE" id="PS50109">
    <property type="entry name" value="HIS_KIN"/>
    <property type="match status" value="1"/>
</dbReference>
<evidence type="ECO:0000256" key="4">
    <source>
        <dbReference type="ARBA" id="ARBA00022553"/>
    </source>
</evidence>
<dbReference type="InterPro" id="IPR004358">
    <property type="entry name" value="Sig_transdc_His_kin-like_C"/>
</dbReference>
<dbReference type="InterPro" id="IPR050428">
    <property type="entry name" value="TCS_sensor_his_kinase"/>
</dbReference>
<keyword evidence="5" id="KW-0808">Transferase</keyword>
<dbReference type="PRINTS" id="PR00344">
    <property type="entry name" value="BCTRLSENSOR"/>
</dbReference>
<feature type="domain" description="Histidine kinase" evidence="12">
    <location>
        <begin position="227"/>
        <end position="425"/>
    </location>
</feature>
<dbReference type="SMART" id="SM00304">
    <property type="entry name" value="HAMP"/>
    <property type="match status" value="1"/>
</dbReference>
<dbReference type="PROSITE" id="PS50885">
    <property type="entry name" value="HAMP"/>
    <property type="match status" value="1"/>
</dbReference>
<feature type="domain" description="HAMP" evidence="13">
    <location>
        <begin position="167"/>
        <end position="219"/>
    </location>
</feature>
<dbReference type="EMBL" id="JBHMCG010000108">
    <property type="protein sequence ID" value="MFB9575526.1"/>
    <property type="molecule type" value="Genomic_DNA"/>
</dbReference>
<evidence type="ECO:0000259" key="13">
    <source>
        <dbReference type="PROSITE" id="PS50885"/>
    </source>
</evidence>
<gene>
    <name evidence="14" type="ORF">ACFFTL_25385</name>
</gene>
<dbReference type="InterPro" id="IPR003594">
    <property type="entry name" value="HATPase_dom"/>
</dbReference>
<proteinExistence type="predicted"/>
<keyword evidence="8 11" id="KW-1133">Transmembrane helix</keyword>
<evidence type="ECO:0000256" key="3">
    <source>
        <dbReference type="ARBA" id="ARBA00012438"/>
    </source>
</evidence>
<dbReference type="InterPro" id="IPR003661">
    <property type="entry name" value="HisK_dim/P_dom"/>
</dbReference>
<dbReference type="Gene3D" id="1.10.287.130">
    <property type="match status" value="1"/>
</dbReference>
<dbReference type="EC" id="2.7.13.3" evidence="3"/>
<protein>
    <recommendedName>
        <fullName evidence="3">histidine kinase</fullName>
        <ecNumber evidence="3">2.7.13.3</ecNumber>
    </recommendedName>
</protein>
<dbReference type="Pfam" id="PF00512">
    <property type="entry name" value="HisKA"/>
    <property type="match status" value="1"/>
</dbReference>
<dbReference type="RefSeq" id="WP_345513335.1">
    <property type="nucleotide sequence ID" value="NZ_BAAAXD010000021.1"/>
</dbReference>
<keyword evidence="9" id="KW-0902">Two-component regulatory system</keyword>
<dbReference type="PANTHER" id="PTHR45436:SF5">
    <property type="entry name" value="SENSOR HISTIDINE KINASE TRCS"/>
    <property type="match status" value="1"/>
</dbReference>
<keyword evidence="10 11" id="KW-0472">Membrane</keyword>
<sequence length="434" mass="46558">MRRRILRATVVAVLCALLLFAVPLAVAVLRLYQQDEIRELERAADRAALTLPTQVRELDPRELPRPRSGTRLAVYDTRARLVTGSGPASGDAAVRAALAGSVQSRQVGGNLVVAVPVGSAKRVRGAVQVSRSGAWAWRRSALTWLAMGGLGALAVGAAALVSVRSSRRLAQPFEALAATARRLENGDLTARAATCGLPEADAVAIALNRAADRLDRLLQRERAFSADASHQLRTALARTRLELESELTISPPSDPHAAMRAALESLDHMTTIVDDLLALARDVPERTLLDVAALLTEARRRWWDDLAVAGRRLRVVVEDDLPPAVGSRQAACQVLDVLIANAASHGRGEVTVRARDAGEVLAVDVEDQGPGLPEGQDVFARRPAGEEHGIGLTLARSLVEAEGGRLFVSRRAPRPCFTWLIPRPNRQNSGPDLA</sequence>
<dbReference type="Pfam" id="PF00672">
    <property type="entry name" value="HAMP"/>
    <property type="match status" value="1"/>
</dbReference>
<evidence type="ECO:0000256" key="8">
    <source>
        <dbReference type="ARBA" id="ARBA00022989"/>
    </source>
</evidence>
<dbReference type="SUPFAM" id="SSF47384">
    <property type="entry name" value="Homodimeric domain of signal transducing histidine kinase"/>
    <property type="match status" value="1"/>
</dbReference>
<dbReference type="InterPro" id="IPR036097">
    <property type="entry name" value="HisK_dim/P_sf"/>
</dbReference>
<evidence type="ECO:0000256" key="1">
    <source>
        <dbReference type="ARBA" id="ARBA00000085"/>
    </source>
</evidence>
<dbReference type="InterPro" id="IPR003660">
    <property type="entry name" value="HAMP_dom"/>
</dbReference>
<reference evidence="14 15" key="1">
    <citation type="submission" date="2024-09" db="EMBL/GenBank/DDBJ databases">
        <authorList>
            <person name="Sun Q."/>
            <person name="Mori K."/>
        </authorList>
    </citation>
    <scope>NUCLEOTIDE SEQUENCE [LARGE SCALE GENOMIC DNA]</scope>
    <source>
        <strain evidence="14 15">JCM 3331</strain>
    </source>
</reference>
<evidence type="ECO:0000256" key="11">
    <source>
        <dbReference type="SAM" id="Phobius"/>
    </source>
</evidence>
<keyword evidence="7 14" id="KW-0418">Kinase</keyword>
<dbReference type="InterPro" id="IPR005467">
    <property type="entry name" value="His_kinase_dom"/>
</dbReference>
<comment type="caution">
    <text evidence="14">The sequence shown here is derived from an EMBL/GenBank/DDBJ whole genome shotgun (WGS) entry which is preliminary data.</text>
</comment>
<dbReference type="InterPro" id="IPR036890">
    <property type="entry name" value="HATPase_C_sf"/>
</dbReference>
<accession>A0ABV5RDX8</accession>
<organism evidence="14 15">
    <name type="scientific">Streptomyces yanii</name>
    <dbReference type="NCBI Taxonomy" id="78510"/>
    <lineage>
        <taxon>Bacteria</taxon>
        <taxon>Bacillati</taxon>
        <taxon>Actinomycetota</taxon>
        <taxon>Actinomycetes</taxon>
        <taxon>Kitasatosporales</taxon>
        <taxon>Streptomycetaceae</taxon>
        <taxon>Streptomyces</taxon>
    </lineage>
</organism>
<evidence type="ECO:0000256" key="5">
    <source>
        <dbReference type="ARBA" id="ARBA00022679"/>
    </source>
</evidence>